<dbReference type="Gene3D" id="3.40.710.10">
    <property type="entry name" value="DD-peptidase/beta-lactamase superfamily"/>
    <property type="match status" value="1"/>
</dbReference>
<protein>
    <submittedName>
        <fullName evidence="20">Penicillin-binding protein</fullName>
    </submittedName>
</protein>
<evidence type="ECO:0000256" key="4">
    <source>
        <dbReference type="ARBA" id="ARBA00022475"/>
    </source>
</evidence>
<dbReference type="InterPro" id="IPR012338">
    <property type="entry name" value="Beta-lactam/transpept-like"/>
</dbReference>
<dbReference type="Gene3D" id="2.60.40.10">
    <property type="entry name" value="Immunoglobulins"/>
    <property type="match status" value="1"/>
</dbReference>
<keyword evidence="12 17" id="KW-0472">Membrane</keyword>
<evidence type="ECO:0000256" key="8">
    <source>
        <dbReference type="ARBA" id="ARBA00022679"/>
    </source>
</evidence>
<keyword evidence="8" id="KW-0808">Transferase</keyword>
<sequence>MTNSFFKPKRVSKSRGSAFKGFTKTIKNAVNMKNPVMITDSRKLQILTYAATFVLIGLVAGVLILVLVLAFFSRSLPDPNRLLERNFELSTRFYDRNGKLLYELFGEKNRTLVTLDKISPNVVHATLSTEDADFYFHHGYSLRGMLRAVKNIAGGESLQSGSTLTQQVIKNTLLSQEQTMTRKIKELILSLQLENKYSKEQILQMYLNESPYGGQNYGIYSAAKAYFNKEPSDLSIAESAYLAGLPQRPSYYSQYGPTPEAGIARKNYVLYLMNERGWVEADGKRHYLNDEEYEKAKNEELKFDVAKVPFAAPHFVFYVKQLLVDMFGEELVEQGGLAVTTSLDLDVQNMAQTIVQEEVDKSQGMNVWNGSMVVLDPKSGQILAMVGSKGYNLDPLPENCVSGSTGENGCKFDPYVNVSLSERQPGSAIKPITYATMLSQGYSVAFPFLDVPSRFEGSAPDKPYIPENYDGIFRGVVSLRRSLGNSLNIPAVKALKIAGLNNMIDMAEKMGISTFGDRSRYGLALTLGGGETKLLELTGAYSVFASGGNFRRPTPLIEVKDANGKILHKWQDTGGTQVLDPSVAFLISDILSDDGARSSAFGPGSLLNIPGRQVAVKTGTTDDKRDNYAMGFTPSVVAGVWVGNSNNEKMNPNVASGITGATPIYNRFMKEYLADKPVEKFEAPKDVKKVEIDEFTGMLPNGEDGRRSEWFQESTVPTAKSDWYQRIEVCKLDGRIANEGCVEADETEQKTFVKIQAELPEWQSSVDWWVKEHYKESKYFPPQMKSRLEFDGDEVTNKNDVFVAITDPLDKSSVYLDFRLNVEVSSYYDVDGINIYMDGDKVADDDNEPFGYSFSLPASKIGEHTIEVTAKNKKDDKGSDEIKVEVRGYAKE</sequence>
<dbReference type="SUPFAM" id="SSF56601">
    <property type="entry name" value="beta-lactamase/transpeptidase-like"/>
    <property type="match status" value="1"/>
</dbReference>
<comment type="subcellular location">
    <subcellularLocation>
        <location evidence="1">Cell membrane</location>
    </subcellularLocation>
</comment>
<evidence type="ECO:0000313" key="20">
    <source>
        <dbReference type="EMBL" id="NMB70362.1"/>
    </source>
</evidence>
<evidence type="ECO:0000256" key="10">
    <source>
        <dbReference type="ARBA" id="ARBA00022960"/>
    </source>
</evidence>
<evidence type="ECO:0000256" key="12">
    <source>
        <dbReference type="ARBA" id="ARBA00023136"/>
    </source>
</evidence>
<accession>A0A7X9DLJ7</accession>
<evidence type="ECO:0000259" key="18">
    <source>
        <dbReference type="Pfam" id="PF00905"/>
    </source>
</evidence>
<keyword evidence="4" id="KW-1003">Cell membrane</keyword>
<comment type="caution">
    <text evidence="20">The sequence shown here is derived from an EMBL/GenBank/DDBJ whole genome shotgun (WGS) entry which is preliminary data.</text>
</comment>
<dbReference type="InterPro" id="IPR001264">
    <property type="entry name" value="Glyco_trans_51"/>
</dbReference>
<feature type="domain" description="Glycosyl transferase family 51" evidence="19">
    <location>
        <begin position="98"/>
        <end position="273"/>
    </location>
</feature>
<dbReference type="GO" id="GO:0009002">
    <property type="term" value="F:serine-type D-Ala-D-Ala carboxypeptidase activity"/>
    <property type="evidence" value="ECO:0007669"/>
    <property type="project" value="UniProtKB-EC"/>
</dbReference>
<evidence type="ECO:0000256" key="14">
    <source>
        <dbReference type="ARBA" id="ARBA00023316"/>
    </source>
</evidence>
<dbReference type="AlphaFoldDB" id="A0A7X9DLJ7"/>
<dbReference type="GO" id="GO:0008360">
    <property type="term" value="P:regulation of cell shape"/>
    <property type="evidence" value="ECO:0007669"/>
    <property type="project" value="UniProtKB-KW"/>
</dbReference>
<gene>
    <name evidence="20" type="ORF">GYA27_04140</name>
</gene>
<dbReference type="GO" id="GO:0006508">
    <property type="term" value="P:proteolysis"/>
    <property type="evidence" value="ECO:0007669"/>
    <property type="project" value="UniProtKB-KW"/>
</dbReference>
<evidence type="ECO:0000259" key="19">
    <source>
        <dbReference type="Pfam" id="PF00912"/>
    </source>
</evidence>
<dbReference type="Pfam" id="PF17957">
    <property type="entry name" value="Big_7"/>
    <property type="match status" value="1"/>
</dbReference>
<keyword evidence="14" id="KW-0961">Cell wall biogenesis/degradation</keyword>
<dbReference type="Gene3D" id="1.10.3810.10">
    <property type="entry name" value="Biosynthetic peptidoglycan transglycosylase-like"/>
    <property type="match status" value="1"/>
</dbReference>
<evidence type="ECO:0000256" key="15">
    <source>
        <dbReference type="ARBA" id="ARBA00034000"/>
    </source>
</evidence>
<evidence type="ECO:0000256" key="16">
    <source>
        <dbReference type="ARBA" id="ARBA00049902"/>
    </source>
</evidence>
<keyword evidence="9" id="KW-0378">Hydrolase</keyword>
<evidence type="ECO:0000313" key="21">
    <source>
        <dbReference type="Proteomes" id="UP000526033"/>
    </source>
</evidence>
<dbReference type="GO" id="GO:0008955">
    <property type="term" value="F:peptidoglycan glycosyltransferase activity"/>
    <property type="evidence" value="ECO:0007669"/>
    <property type="project" value="UniProtKB-EC"/>
</dbReference>
<evidence type="ECO:0000256" key="1">
    <source>
        <dbReference type="ARBA" id="ARBA00004236"/>
    </source>
</evidence>
<proteinExistence type="inferred from homology"/>
<keyword evidence="11" id="KW-0573">Peptidoglycan synthesis</keyword>
<comment type="catalytic activity">
    <reaction evidence="15">
        <text>Preferential cleavage: (Ac)2-L-Lys-D-Ala-|-D-Ala. Also transpeptidation of peptidyl-alanyl moieties that are N-acyl substituents of D-alanine.</text>
        <dbReference type="EC" id="3.4.16.4"/>
    </reaction>
</comment>
<keyword evidence="6" id="KW-0645">Protease</keyword>
<dbReference type="InterPro" id="IPR023346">
    <property type="entry name" value="Lysozyme-like_dom_sf"/>
</dbReference>
<keyword evidence="10" id="KW-0133">Cell shape</keyword>
<dbReference type="InterPro" id="IPR001460">
    <property type="entry name" value="PCN-bd_Tpept"/>
</dbReference>
<dbReference type="EMBL" id="JAAZNL010000050">
    <property type="protein sequence ID" value="NMB70362.1"/>
    <property type="molecule type" value="Genomic_DNA"/>
</dbReference>
<evidence type="ECO:0000256" key="5">
    <source>
        <dbReference type="ARBA" id="ARBA00022645"/>
    </source>
</evidence>
<feature type="transmembrane region" description="Helical" evidence="17">
    <location>
        <begin position="46"/>
        <end position="72"/>
    </location>
</feature>
<dbReference type="Proteomes" id="UP000526033">
    <property type="component" value="Unassembled WGS sequence"/>
</dbReference>
<evidence type="ECO:0000256" key="6">
    <source>
        <dbReference type="ARBA" id="ARBA00022670"/>
    </source>
</evidence>
<dbReference type="InterPro" id="IPR050396">
    <property type="entry name" value="Glycosyltr_51/Transpeptidase"/>
</dbReference>
<dbReference type="GO" id="GO:0009252">
    <property type="term" value="P:peptidoglycan biosynthetic process"/>
    <property type="evidence" value="ECO:0007669"/>
    <property type="project" value="UniProtKB-KW"/>
</dbReference>
<dbReference type="PANTHER" id="PTHR32282">
    <property type="entry name" value="BINDING PROTEIN TRANSPEPTIDASE, PUTATIVE-RELATED"/>
    <property type="match status" value="1"/>
</dbReference>
<dbReference type="InterPro" id="IPR036950">
    <property type="entry name" value="PBP_transglycosylase"/>
</dbReference>
<keyword evidence="13" id="KW-0511">Multifunctional enzyme</keyword>
<evidence type="ECO:0000256" key="11">
    <source>
        <dbReference type="ARBA" id="ARBA00022984"/>
    </source>
</evidence>
<organism evidence="20 21">
    <name type="scientific">candidate division WWE3 bacterium</name>
    <dbReference type="NCBI Taxonomy" id="2053526"/>
    <lineage>
        <taxon>Bacteria</taxon>
        <taxon>Katanobacteria</taxon>
    </lineage>
</organism>
<dbReference type="GO" id="GO:0005886">
    <property type="term" value="C:plasma membrane"/>
    <property type="evidence" value="ECO:0007669"/>
    <property type="project" value="UniProtKB-SubCell"/>
</dbReference>
<dbReference type="PANTHER" id="PTHR32282:SF11">
    <property type="entry name" value="PENICILLIN-BINDING PROTEIN 1B"/>
    <property type="match status" value="1"/>
</dbReference>
<dbReference type="Pfam" id="PF00905">
    <property type="entry name" value="Transpeptidase"/>
    <property type="match status" value="1"/>
</dbReference>
<keyword evidence="5" id="KW-0121">Carboxypeptidase</keyword>
<evidence type="ECO:0000256" key="17">
    <source>
        <dbReference type="SAM" id="Phobius"/>
    </source>
</evidence>
<evidence type="ECO:0000256" key="9">
    <source>
        <dbReference type="ARBA" id="ARBA00022801"/>
    </source>
</evidence>
<evidence type="ECO:0000256" key="3">
    <source>
        <dbReference type="ARBA" id="ARBA00007739"/>
    </source>
</evidence>
<feature type="domain" description="Penicillin-binding protein transpeptidase" evidence="18">
    <location>
        <begin position="370"/>
        <end position="666"/>
    </location>
</feature>
<keyword evidence="17" id="KW-1133">Transmembrane helix</keyword>
<comment type="catalytic activity">
    <reaction evidence="16">
        <text>[GlcNAc-(1-&gt;4)-Mur2Ac(oyl-L-Ala-gamma-D-Glu-L-Lys-D-Ala-D-Ala)](n)-di-trans,octa-cis-undecaprenyl diphosphate + beta-D-GlcNAc-(1-&gt;4)-Mur2Ac(oyl-L-Ala-gamma-D-Glu-L-Lys-D-Ala-D-Ala)-di-trans,octa-cis-undecaprenyl diphosphate = [GlcNAc-(1-&gt;4)-Mur2Ac(oyl-L-Ala-gamma-D-Glu-L-Lys-D-Ala-D-Ala)](n+1)-di-trans,octa-cis-undecaprenyl diphosphate + di-trans,octa-cis-undecaprenyl diphosphate + H(+)</text>
        <dbReference type="Rhea" id="RHEA:23708"/>
        <dbReference type="Rhea" id="RHEA-COMP:9602"/>
        <dbReference type="Rhea" id="RHEA-COMP:9603"/>
        <dbReference type="ChEBI" id="CHEBI:15378"/>
        <dbReference type="ChEBI" id="CHEBI:58405"/>
        <dbReference type="ChEBI" id="CHEBI:60033"/>
        <dbReference type="ChEBI" id="CHEBI:78435"/>
        <dbReference type="EC" id="2.4.99.28"/>
    </reaction>
</comment>
<keyword evidence="17" id="KW-0812">Transmembrane</keyword>
<keyword evidence="7" id="KW-0328">Glycosyltransferase</keyword>
<comment type="similarity">
    <text evidence="3">In the N-terminal section; belongs to the glycosyltransferase 51 family.</text>
</comment>
<evidence type="ECO:0000256" key="7">
    <source>
        <dbReference type="ARBA" id="ARBA00022676"/>
    </source>
</evidence>
<comment type="similarity">
    <text evidence="2">In the C-terminal section; belongs to the transpeptidase family.</text>
</comment>
<name>A0A7X9DLJ7_UNCKA</name>
<dbReference type="Pfam" id="PF00912">
    <property type="entry name" value="Transgly"/>
    <property type="match status" value="1"/>
</dbReference>
<evidence type="ECO:0000256" key="13">
    <source>
        <dbReference type="ARBA" id="ARBA00023268"/>
    </source>
</evidence>
<reference evidence="20 21" key="1">
    <citation type="journal article" date="2020" name="Biotechnol. Biofuels">
        <title>New insights from the biogas microbiome by comprehensive genome-resolved metagenomics of nearly 1600 species originating from multiple anaerobic digesters.</title>
        <authorList>
            <person name="Campanaro S."/>
            <person name="Treu L."/>
            <person name="Rodriguez-R L.M."/>
            <person name="Kovalovszki A."/>
            <person name="Ziels R.M."/>
            <person name="Maus I."/>
            <person name="Zhu X."/>
            <person name="Kougias P.G."/>
            <person name="Basile A."/>
            <person name="Luo G."/>
            <person name="Schluter A."/>
            <person name="Konstantinidis K.T."/>
            <person name="Angelidaki I."/>
        </authorList>
    </citation>
    <scope>NUCLEOTIDE SEQUENCE [LARGE SCALE GENOMIC DNA]</scope>
    <source>
        <strain evidence="20">AS27yjCOA_165</strain>
    </source>
</reference>
<evidence type="ECO:0000256" key="2">
    <source>
        <dbReference type="ARBA" id="ARBA00007090"/>
    </source>
</evidence>
<dbReference type="GO" id="GO:0071555">
    <property type="term" value="P:cell wall organization"/>
    <property type="evidence" value="ECO:0007669"/>
    <property type="project" value="UniProtKB-KW"/>
</dbReference>
<dbReference type="SUPFAM" id="SSF53955">
    <property type="entry name" value="Lysozyme-like"/>
    <property type="match status" value="1"/>
</dbReference>
<dbReference type="GO" id="GO:0008658">
    <property type="term" value="F:penicillin binding"/>
    <property type="evidence" value="ECO:0007669"/>
    <property type="project" value="InterPro"/>
</dbReference>
<dbReference type="InterPro" id="IPR013783">
    <property type="entry name" value="Ig-like_fold"/>
</dbReference>
<dbReference type="FunFam" id="1.10.3810.10:FF:000001">
    <property type="entry name" value="Penicillin-binding protein 1A"/>
    <property type="match status" value="1"/>
</dbReference>
<dbReference type="GO" id="GO:0030288">
    <property type="term" value="C:outer membrane-bounded periplasmic space"/>
    <property type="evidence" value="ECO:0007669"/>
    <property type="project" value="TreeGrafter"/>
</dbReference>